<dbReference type="Pfam" id="PF16859">
    <property type="entry name" value="TetR_C_11"/>
    <property type="match status" value="1"/>
</dbReference>
<dbReference type="InterPro" id="IPR036271">
    <property type="entry name" value="Tet_transcr_reg_TetR-rel_C_sf"/>
</dbReference>
<feature type="region of interest" description="Disordered" evidence="5">
    <location>
        <begin position="1"/>
        <end position="20"/>
    </location>
</feature>
<dbReference type="EMBL" id="LT960614">
    <property type="protein sequence ID" value="SON57340.1"/>
    <property type="molecule type" value="Genomic_DNA"/>
</dbReference>
<dbReference type="Pfam" id="PF00440">
    <property type="entry name" value="TetR_N"/>
    <property type="match status" value="1"/>
</dbReference>
<evidence type="ECO:0000256" key="1">
    <source>
        <dbReference type="ARBA" id="ARBA00023015"/>
    </source>
</evidence>
<feature type="domain" description="HTH tetR-type" evidence="6">
    <location>
        <begin position="21"/>
        <end position="81"/>
    </location>
</feature>
<dbReference type="InterPro" id="IPR011075">
    <property type="entry name" value="TetR_C"/>
</dbReference>
<dbReference type="InterPro" id="IPR001647">
    <property type="entry name" value="HTH_TetR"/>
</dbReference>
<feature type="DNA-binding region" description="H-T-H motif" evidence="4">
    <location>
        <begin position="44"/>
        <end position="63"/>
    </location>
</feature>
<evidence type="ECO:0000313" key="7">
    <source>
        <dbReference type="EMBL" id="SON57340.1"/>
    </source>
</evidence>
<dbReference type="PANTHER" id="PTHR30055">
    <property type="entry name" value="HTH-TYPE TRANSCRIPTIONAL REGULATOR RUTR"/>
    <property type="match status" value="1"/>
</dbReference>
<dbReference type="PRINTS" id="PR00455">
    <property type="entry name" value="HTHTETR"/>
</dbReference>
<evidence type="ECO:0000256" key="5">
    <source>
        <dbReference type="SAM" id="MobiDB-lite"/>
    </source>
</evidence>
<name>A0A2C9DAZ7_9HYPH</name>
<sequence>MDSTTQRAAKTRKSIGARRNPASQEAILTAAQEVLAEVGYGRFSIEAVARRAHAGKPTIYRWWPSRAALLLDVYQRQKRDGGGAVPGTLEDDLSDFLRGLLRFWREGEAGAIFRGIIAEAQGDAKAQAALAAYNEERRQAFCTMIDRRKTNGEVRPEVAPTVLWEVVMGFAWRRLLTGELEIRDKDIAAFTRLLSIGYATLE</sequence>
<dbReference type="AlphaFoldDB" id="A0A2C9DAZ7"/>
<evidence type="ECO:0000256" key="2">
    <source>
        <dbReference type="ARBA" id="ARBA00023125"/>
    </source>
</evidence>
<gene>
    <name evidence="7" type="ORF">HDIA_3799</name>
</gene>
<evidence type="ECO:0000259" key="6">
    <source>
        <dbReference type="PROSITE" id="PS50977"/>
    </source>
</evidence>
<organism evidence="7 8">
    <name type="scientific">Hartmannibacter diazotrophicus</name>
    <dbReference type="NCBI Taxonomy" id="1482074"/>
    <lineage>
        <taxon>Bacteria</taxon>
        <taxon>Pseudomonadati</taxon>
        <taxon>Pseudomonadota</taxon>
        <taxon>Alphaproteobacteria</taxon>
        <taxon>Hyphomicrobiales</taxon>
        <taxon>Pleomorphomonadaceae</taxon>
        <taxon>Hartmannibacter</taxon>
    </lineage>
</organism>
<keyword evidence="2 4" id="KW-0238">DNA-binding</keyword>
<dbReference type="GO" id="GO:0003700">
    <property type="term" value="F:DNA-binding transcription factor activity"/>
    <property type="evidence" value="ECO:0007669"/>
    <property type="project" value="TreeGrafter"/>
</dbReference>
<protein>
    <submittedName>
        <fullName evidence="7">Bacterial regulatory protein, tetR family</fullName>
    </submittedName>
</protein>
<dbReference type="KEGG" id="hdi:HDIA_3799"/>
<proteinExistence type="predicted"/>
<evidence type="ECO:0000256" key="4">
    <source>
        <dbReference type="PROSITE-ProRule" id="PRU00335"/>
    </source>
</evidence>
<accession>A0A2C9DAZ7</accession>
<keyword evidence="1" id="KW-0805">Transcription regulation</keyword>
<dbReference type="Gene3D" id="1.10.357.10">
    <property type="entry name" value="Tetracycline Repressor, domain 2"/>
    <property type="match status" value="1"/>
</dbReference>
<dbReference type="SUPFAM" id="SSF46689">
    <property type="entry name" value="Homeodomain-like"/>
    <property type="match status" value="1"/>
</dbReference>
<dbReference type="GO" id="GO:0000976">
    <property type="term" value="F:transcription cis-regulatory region binding"/>
    <property type="evidence" value="ECO:0007669"/>
    <property type="project" value="TreeGrafter"/>
</dbReference>
<keyword evidence="3" id="KW-0804">Transcription</keyword>
<dbReference type="PROSITE" id="PS50977">
    <property type="entry name" value="HTH_TETR_2"/>
    <property type="match status" value="1"/>
</dbReference>
<keyword evidence="8" id="KW-1185">Reference proteome</keyword>
<dbReference type="Proteomes" id="UP000223606">
    <property type="component" value="Chromosome 1"/>
</dbReference>
<dbReference type="Gene3D" id="1.10.10.60">
    <property type="entry name" value="Homeodomain-like"/>
    <property type="match status" value="1"/>
</dbReference>
<reference evidence="8" key="1">
    <citation type="submission" date="2017-09" db="EMBL/GenBank/DDBJ databases">
        <title>Genome sequence of Nannocystis excedens DSM 71.</title>
        <authorList>
            <person name="Blom J."/>
        </authorList>
    </citation>
    <scope>NUCLEOTIDE SEQUENCE [LARGE SCALE GENOMIC DNA]</scope>
    <source>
        <strain evidence="8">type strain: E19</strain>
    </source>
</reference>
<evidence type="ECO:0000256" key="3">
    <source>
        <dbReference type="ARBA" id="ARBA00023163"/>
    </source>
</evidence>
<dbReference type="PANTHER" id="PTHR30055:SF148">
    <property type="entry name" value="TETR-FAMILY TRANSCRIPTIONAL REGULATOR"/>
    <property type="match status" value="1"/>
</dbReference>
<evidence type="ECO:0000313" key="8">
    <source>
        <dbReference type="Proteomes" id="UP000223606"/>
    </source>
</evidence>
<dbReference type="InterPro" id="IPR050109">
    <property type="entry name" value="HTH-type_TetR-like_transc_reg"/>
</dbReference>
<dbReference type="SUPFAM" id="SSF48498">
    <property type="entry name" value="Tetracyclin repressor-like, C-terminal domain"/>
    <property type="match status" value="1"/>
</dbReference>
<dbReference type="InterPro" id="IPR009057">
    <property type="entry name" value="Homeodomain-like_sf"/>
</dbReference>